<dbReference type="STRING" id="338969.Rfer_1258"/>
<dbReference type="Proteomes" id="UP000008332">
    <property type="component" value="Chromosome"/>
</dbReference>
<dbReference type="InterPro" id="IPR001451">
    <property type="entry name" value="Hexapep"/>
</dbReference>
<dbReference type="InterPro" id="IPR018357">
    <property type="entry name" value="Hexapep_transf_CS"/>
</dbReference>
<evidence type="ECO:0000256" key="1">
    <source>
        <dbReference type="ARBA" id="ARBA00022679"/>
    </source>
</evidence>
<dbReference type="PANTHER" id="PTHR23416:SF78">
    <property type="entry name" value="LIPOPOLYSACCHARIDE BIOSYNTHESIS O-ACETYL TRANSFERASE WBBJ-RELATED"/>
    <property type="match status" value="1"/>
</dbReference>
<keyword evidence="1 4" id="KW-0808">Transferase</keyword>
<keyword evidence="2" id="KW-0677">Repeat</keyword>
<dbReference type="CDD" id="cd04647">
    <property type="entry name" value="LbH_MAT_like"/>
    <property type="match status" value="1"/>
</dbReference>
<proteinExistence type="predicted"/>
<dbReference type="eggNOG" id="COG0110">
    <property type="taxonomic scope" value="Bacteria"/>
</dbReference>
<dbReference type="KEGG" id="rfr:Rfer_1258"/>
<accession>Q21Z11</accession>
<keyword evidence="3" id="KW-0012">Acyltransferase</keyword>
<dbReference type="EMBL" id="CP000267">
    <property type="protein sequence ID" value="ABD68992.1"/>
    <property type="molecule type" value="Genomic_DNA"/>
</dbReference>
<dbReference type="GO" id="GO:0016746">
    <property type="term" value="F:acyltransferase activity"/>
    <property type="evidence" value="ECO:0007669"/>
    <property type="project" value="UniProtKB-KW"/>
</dbReference>
<dbReference type="Gene3D" id="2.160.10.10">
    <property type="entry name" value="Hexapeptide repeat proteins"/>
    <property type="match status" value="1"/>
</dbReference>
<keyword evidence="5" id="KW-1185">Reference proteome</keyword>
<dbReference type="InterPro" id="IPR051159">
    <property type="entry name" value="Hexapeptide_acetyltransf"/>
</dbReference>
<reference evidence="5" key="1">
    <citation type="submission" date="2006-02" db="EMBL/GenBank/DDBJ databases">
        <title>Complete sequence of chromosome of Rhodoferax ferrireducens DSM 15236.</title>
        <authorList>
            <person name="Copeland A."/>
            <person name="Lucas S."/>
            <person name="Lapidus A."/>
            <person name="Barry K."/>
            <person name="Detter J.C."/>
            <person name="Glavina del Rio T."/>
            <person name="Hammon N."/>
            <person name="Israni S."/>
            <person name="Pitluck S."/>
            <person name="Brettin T."/>
            <person name="Bruce D."/>
            <person name="Han C."/>
            <person name="Tapia R."/>
            <person name="Gilna P."/>
            <person name="Kiss H."/>
            <person name="Schmutz J."/>
            <person name="Larimer F."/>
            <person name="Land M."/>
            <person name="Kyrpides N."/>
            <person name="Ivanova N."/>
            <person name="Richardson P."/>
        </authorList>
    </citation>
    <scope>NUCLEOTIDE SEQUENCE [LARGE SCALE GENOMIC DNA]</scope>
    <source>
        <strain evidence="5">ATCC BAA-621 / DSM 15236 / T118</strain>
    </source>
</reference>
<sequence>MRFPVHVRGRSSMELGNGLATGVNVRLDATAIRDSPSVLRIGRHVQISESVHIGAIEKVVIGDHTLIASRVFISDHNCGNYQIPDAASSLDIPPAERPLSSMPVRIGCKVWLGEQVCILPGVTIGDGALVGANSVIAHDIASNSIAAGNPASVIRVFDASTQTWKGI</sequence>
<dbReference type="HOGENOM" id="CLU_051638_7_0_4"/>
<evidence type="ECO:0000313" key="4">
    <source>
        <dbReference type="EMBL" id="ABD68992.1"/>
    </source>
</evidence>
<evidence type="ECO:0000256" key="3">
    <source>
        <dbReference type="ARBA" id="ARBA00023315"/>
    </source>
</evidence>
<dbReference type="SUPFAM" id="SSF51161">
    <property type="entry name" value="Trimeric LpxA-like enzymes"/>
    <property type="match status" value="1"/>
</dbReference>
<dbReference type="InterPro" id="IPR011004">
    <property type="entry name" value="Trimer_LpxA-like_sf"/>
</dbReference>
<evidence type="ECO:0000256" key="2">
    <source>
        <dbReference type="ARBA" id="ARBA00022737"/>
    </source>
</evidence>
<evidence type="ECO:0000313" key="5">
    <source>
        <dbReference type="Proteomes" id="UP000008332"/>
    </source>
</evidence>
<dbReference type="PROSITE" id="PS00101">
    <property type="entry name" value="HEXAPEP_TRANSFERASES"/>
    <property type="match status" value="1"/>
</dbReference>
<gene>
    <name evidence="4" type="ordered locus">Rfer_1258</name>
</gene>
<dbReference type="Pfam" id="PF00132">
    <property type="entry name" value="Hexapep"/>
    <property type="match status" value="1"/>
</dbReference>
<name>Q21Z11_ALBFT</name>
<dbReference type="PANTHER" id="PTHR23416">
    <property type="entry name" value="SIALIC ACID SYNTHASE-RELATED"/>
    <property type="match status" value="1"/>
</dbReference>
<protein>
    <submittedName>
        <fullName evidence="4">Transferase hexapeptide protein</fullName>
    </submittedName>
</protein>
<dbReference type="AlphaFoldDB" id="Q21Z11"/>
<organism evidence="4 5">
    <name type="scientific">Albidiferax ferrireducens (strain ATCC BAA-621 / DSM 15236 / T118)</name>
    <name type="common">Rhodoferax ferrireducens</name>
    <dbReference type="NCBI Taxonomy" id="338969"/>
    <lineage>
        <taxon>Bacteria</taxon>
        <taxon>Pseudomonadati</taxon>
        <taxon>Pseudomonadota</taxon>
        <taxon>Betaproteobacteria</taxon>
        <taxon>Burkholderiales</taxon>
        <taxon>Comamonadaceae</taxon>
        <taxon>Rhodoferax</taxon>
    </lineage>
</organism>